<evidence type="ECO:0000313" key="2">
    <source>
        <dbReference type="Proteomes" id="UP000683360"/>
    </source>
</evidence>
<reference evidence="1" key="1">
    <citation type="submission" date="2021-03" db="EMBL/GenBank/DDBJ databases">
        <authorList>
            <person name="Bekaert M."/>
        </authorList>
    </citation>
    <scope>NUCLEOTIDE SEQUENCE</scope>
</reference>
<evidence type="ECO:0008006" key="3">
    <source>
        <dbReference type="Google" id="ProtNLM"/>
    </source>
</evidence>
<protein>
    <recommendedName>
        <fullName evidence="3">Endonuclease/exonuclease/phosphatase domain-containing protein</fullName>
    </recommendedName>
</protein>
<dbReference type="Proteomes" id="UP000683360">
    <property type="component" value="Unassembled WGS sequence"/>
</dbReference>
<dbReference type="EMBL" id="CAJPWZ010000459">
    <property type="protein sequence ID" value="CAG2193144.1"/>
    <property type="molecule type" value="Genomic_DNA"/>
</dbReference>
<sequence length="157" mass="17325">MYAFGIKEVNDETGFENIIDSILNIELPWTSVEPCNNRGMPIVCLLGDFNAHTKNANEYVDIDNHILNACNIANDDQNLINKLHILEECNVSLLSYSKDNDLTVFSVSVTGSSRSDCAQCADTTSRSDCVQCGEKVIMNHISNLNGLETGLQYSKTT</sequence>
<keyword evidence="2" id="KW-1185">Reference proteome</keyword>
<comment type="caution">
    <text evidence="1">The sequence shown here is derived from an EMBL/GenBank/DDBJ whole genome shotgun (WGS) entry which is preliminary data.</text>
</comment>
<evidence type="ECO:0000313" key="1">
    <source>
        <dbReference type="EMBL" id="CAG2193144.1"/>
    </source>
</evidence>
<gene>
    <name evidence="1" type="ORF">MEDL_8384</name>
</gene>
<accession>A0A8S3QBX7</accession>
<name>A0A8S3QBX7_MYTED</name>
<dbReference type="AlphaFoldDB" id="A0A8S3QBX7"/>
<proteinExistence type="predicted"/>
<organism evidence="1 2">
    <name type="scientific">Mytilus edulis</name>
    <name type="common">Blue mussel</name>
    <dbReference type="NCBI Taxonomy" id="6550"/>
    <lineage>
        <taxon>Eukaryota</taxon>
        <taxon>Metazoa</taxon>
        <taxon>Spiralia</taxon>
        <taxon>Lophotrochozoa</taxon>
        <taxon>Mollusca</taxon>
        <taxon>Bivalvia</taxon>
        <taxon>Autobranchia</taxon>
        <taxon>Pteriomorphia</taxon>
        <taxon>Mytilida</taxon>
        <taxon>Mytiloidea</taxon>
        <taxon>Mytilidae</taxon>
        <taxon>Mytilinae</taxon>
        <taxon>Mytilus</taxon>
    </lineage>
</organism>